<comment type="caution">
    <text evidence="2">The sequence shown here is derived from an EMBL/GenBank/DDBJ whole genome shotgun (WGS) entry which is preliminary data.</text>
</comment>
<evidence type="ECO:0000259" key="1">
    <source>
        <dbReference type="Pfam" id="PF22322"/>
    </source>
</evidence>
<protein>
    <recommendedName>
        <fullName evidence="1">DUF6973 domain-containing protein</fullName>
    </recommendedName>
</protein>
<proteinExistence type="predicted"/>
<evidence type="ECO:0000313" key="3">
    <source>
        <dbReference type="Proteomes" id="UP001196870"/>
    </source>
</evidence>
<reference evidence="3" key="1">
    <citation type="journal article" date="2021" name="Syst. Appl. Microbiol.">
        <title>Roseomonas hellenica sp. nov., isolated from roots of wild-growing Alkanna tinctoria.</title>
        <authorList>
            <person name="Rat A."/>
            <person name="Naranjo H.D."/>
            <person name="Lebbe L."/>
            <person name="Cnockaert M."/>
            <person name="Krigas N."/>
            <person name="Grigoriadou K."/>
            <person name="Maloupa E."/>
            <person name="Willems A."/>
        </authorList>
    </citation>
    <scope>NUCLEOTIDE SEQUENCE [LARGE SCALE GENOMIC DNA]</scope>
    <source>
        <strain evidence="3">LMG 31523</strain>
    </source>
</reference>
<dbReference type="InterPro" id="IPR054246">
    <property type="entry name" value="DUF6973"/>
</dbReference>
<name>A0ABS5ERV6_9PROT</name>
<keyword evidence="3" id="KW-1185">Reference proteome</keyword>
<gene>
    <name evidence="2" type="ORF">GXW71_01535</name>
</gene>
<accession>A0ABS5ERV6</accession>
<sequence length="175" mass="19317">MTGIIKTLMAMNPTERSTLWSVLTANPRNALVLKEAHSEALYWSKVISYAFLKDLPEAQKEERAEASRNNGPADAVRHGYWSALLSSKLSYNDAMRVVFAHEADQIRSEDPLVKLASTMDLHNNQVGLDIGALAKGAANEVLREAVLKALFEGRLRFIEPKTGKLVPTKSLQPSS</sequence>
<dbReference type="Pfam" id="PF22322">
    <property type="entry name" value="DUF6973"/>
    <property type="match status" value="1"/>
</dbReference>
<feature type="domain" description="DUF6973" evidence="1">
    <location>
        <begin position="61"/>
        <end position="150"/>
    </location>
</feature>
<organism evidence="2 3">
    <name type="scientific">Plastoroseomonas hellenica</name>
    <dbReference type="NCBI Taxonomy" id="2687306"/>
    <lineage>
        <taxon>Bacteria</taxon>
        <taxon>Pseudomonadati</taxon>
        <taxon>Pseudomonadota</taxon>
        <taxon>Alphaproteobacteria</taxon>
        <taxon>Acetobacterales</taxon>
        <taxon>Acetobacteraceae</taxon>
        <taxon>Plastoroseomonas</taxon>
    </lineage>
</organism>
<evidence type="ECO:0000313" key="2">
    <source>
        <dbReference type="EMBL" id="MBR0663025.1"/>
    </source>
</evidence>
<dbReference type="Proteomes" id="UP001196870">
    <property type="component" value="Unassembled WGS sequence"/>
</dbReference>
<dbReference type="EMBL" id="JAAGBB010000001">
    <property type="protein sequence ID" value="MBR0663025.1"/>
    <property type="molecule type" value="Genomic_DNA"/>
</dbReference>
<dbReference type="RefSeq" id="WP_211850608.1">
    <property type="nucleotide sequence ID" value="NZ_JAAGBB010000001.1"/>
</dbReference>